<dbReference type="PANTHER" id="PTHR36852:SF1">
    <property type="entry name" value="PROTEIN GVPL 2"/>
    <property type="match status" value="1"/>
</dbReference>
<evidence type="ECO:0000256" key="2">
    <source>
        <dbReference type="ARBA" id="ARBA00035108"/>
    </source>
</evidence>
<name>A0A7C9MFV9_9RHOB</name>
<evidence type="ECO:0000313" key="4">
    <source>
        <dbReference type="EMBL" id="MXQ07936.1"/>
    </source>
</evidence>
<evidence type="ECO:0000313" key="5">
    <source>
        <dbReference type="Proteomes" id="UP000480350"/>
    </source>
</evidence>
<dbReference type="AlphaFoldDB" id="A0A7C9MFV9"/>
<dbReference type="InterPro" id="IPR009430">
    <property type="entry name" value="GvpL/GvpF"/>
</dbReference>
<sequence>MTALVLHGILPKDAPEPSDAPQHLRIELDRMALIVTSAQSDAMSAEQEPGIDEVLAHHQLLSAYALQTDVLPVRFGTVFSSASGMLDGIATDEEWFCRGMARLRGRVEFALSLVWGGGAPAHAPYEPSPPSEDGRTFLTRKRAVRDGIRNLSARRDAFARGFAERIATVTNELRQSPTGQKDTIAFFAVLVDRDDIAPFVSTVRDLAEDAGALGLTVKLRGPGPCYSFADIRETEERGRVSHG</sequence>
<comment type="similarity">
    <text evidence="3">Belongs to the gas vesicle GvpF/GvpL family.</text>
</comment>
<organism evidence="4 5">
    <name type="scientific">Kangsaoukella pontilimi</name>
    <dbReference type="NCBI Taxonomy" id="2691042"/>
    <lineage>
        <taxon>Bacteria</taxon>
        <taxon>Pseudomonadati</taxon>
        <taxon>Pseudomonadota</taxon>
        <taxon>Alphaproteobacteria</taxon>
        <taxon>Rhodobacterales</taxon>
        <taxon>Paracoccaceae</taxon>
        <taxon>Kangsaoukella</taxon>
    </lineage>
</organism>
<keyword evidence="1" id="KW-0304">Gas vesicle</keyword>
<reference evidence="4 5" key="2">
    <citation type="submission" date="2020-03" db="EMBL/GenBank/DDBJ databases">
        <title>Kangsaoukella pontilimi gen. nov., sp. nov., a new member of the family Rhodobacteraceae isolated from a tidal mudflat.</title>
        <authorList>
            <person name="Kim I.S."/>
        </authorList>
    </citation>
    <scope>NUCLEOTIDE SEQUENCE [LARGE SCALE GENOMIC DNA]</scope>
    <source>
        <strain evidence="4 5">GH1-50</strain>
    </source>
</reference>
<dbReference type="EMBL" id="WUPT01000001">
    <property type="protein sequence ID" value="MXQ07936.1"/>
    <property type="molecule type" value="Genomic_DNA"/>
</dbReference>
<evidence type="ECO:0000256" key="3">
    <source>
        <dbReference type="ARBA" id="ARBA00035643"/>
    </source>
</evidence>
<dbReference type="Pfam" id="PF06386">
    <property type="entry name" value="GvpL_GvpF"/>
    <property type="match status" value="1"/>
</dbReference>
<comment type="subcellular location">
    <subcellularLocation>
        <location evidence="2">Gas vesicle</location>
    </subcellularLocation>
</comment>
<evidence type="ECO:0000256" key="1">
    <source>
        <dbReference type="ARBA" id="ARBA00022987"/>
    </source>
</evidence>
<accession>A0A7C9MFV9</accession>
<keyword evidence="5" id="KW-1185">Reference proteome</keyword>
<reference evidence="4 5" key="1">
    <citation type="submission" date="2019-12" db="EMBL/GenBank/DDBJ databases">
        <authorList>
            <person name="Lee S.D."/>
        </authorList>
    </citation>
    <scope>NUCLEOTIDE SEQUENCE [LARGE SCALE GENOMIC DNA]</scope>
    <source>
        <strain evidence="4 5">GH1-50</strain>
    </source>
</reference>
<dbReference type="PANTHER" id="PTHR36852">
    <property type="entry name" value="PROTEIN GVPL 2"/>
    <property type="match status" value="1"/>
</dbReference>
<dbReference type="RefSeq" id="WP_160763782.1">
    <property type="nucleotide sequence ID" value="NZ_WUPT01000001.1"/>
</dbReference>
<comment type="caution">
    <text evidence="4">The sequence shown here is derived from an EMBL/GenBank/DDBJ whole genome shotgun (WGS) entry which is preliminary data.</text>
</comment>
<dbReference type="GO" id="GO:0031411">
    <property type="term" value="C:gas vesicle"/>
    <property type="evidence" value="ECO:0007669"/>
    <property type="project" value="UniProtKB-SubCell"/>
</dbReference>
<gene>
    <name evidence="4" type="ORF">GQ651_08765</name>
</gene>
<protein>
    <recommendedName>
        <fullName evidence="6">Gas vesicle protein GvpL/GvpF</fullName>
    </recommendedName>
</protein>
<dbReference type="Proteomes" id="UP000480350">
    <property type="component" value="Unassembled WGS sequence"/>
</dbReference>
<proteinExistence type="inferred from homology"/>
<dbReference type="GO" id="GO:0031412">
    <property type="term" value="P:gas vesicle organization"/>
    <property type="evidence" value="ECO:0007669"/>
    <property type="project" value="InterPro"/>
</dbReference>
<evidence type="ECO:0008006" key="6">
    <source>
        <dbReference type="Google" id="ProtNLM"/>
    </source>
</evidence>